<sequence>MNIKKIYWILALGGVLTGAPLHAQTIEAVLRSVEQNNKELQAGQYAAEAGKMEVQTQNNLEDPSVEYSPFYADGVTGMASSELVVKQGFEFPTRYVARRSSGKLQQEVIDRQHRFLRQDVLLRAKNLCLDLIGLNQERLLLEERRKNADELLVLFEKRLSEGDASALEVNKIKMERMNVQTEAAQNAAAHRTALQQLLAMNGNQPLEFDETSYPNVPPVADYNTLYDEVIASDVALQTADAQVRAAEKEVSVNKQNWLPSIEVGYRRNTSMGEKSNGFLIGGSLPLFSNRKKLKIARAQASSARMQLDNTRLQVEAQVQGKFNEMTQLHEAMQAYDIRLMHQTLRMLRDAVEAGQLSIIEFYVEAENVYQNLQAYNKLENQYQKLMAEIYKNRL</sequence>
<dbReference type="Gene3D" id="1.20.1600.10">
    <property type="entry name" value="Outer membrane efflux proteins (OEP)"/>
    <property type="match status" value="1"/>
</dbReference>
<dbReference type="AlphaFoldDB" id="A0A413SXI5"/>
<evidence type="ECO:0000313" key="3">
    <source>
        <dbReference type="EMBL" id="RHA74082.1"/>
    </source>
</evidence>
<accession>A0A413SXI5</accession>
<proteinExistence type="inferred from homology"/>
<dbReference type="GO" id="GO:0015562">
    <property type="term" value="F:efflux transmembrane transporter activity"/>
    <property type="evidence" value="ECO:0007669"/>
    <property type="project" value="InterPro"/>
</dbReference>
<comment type="caution">
    <text evidence="3">The sequence shown here is derived from an EMBL/GenBank/DDBJ whole genome shotgun (WGS) entry which is preliminary data.</text>
</comment>
<name>A0A413SXI5_9BACT</name>
<evidence type="ECO:0000313" key="4">
    <source>
        <dbReference type="Proteomes" id="UP000283855"/>
    </source>
</evidence>
<dbReference type="Proteomes" id="UP000283855">
    <property type="component" value="Unassembled WGS sequence"/>
</dbReference>
<evidence type="ECO:0000256" key="1">
    <source>
        <dbReference type="ARBA" id="ARBA00007613"/>
    </source>
</evidence>
<protein>
    <submittedName>
        <fullName evidence="3">TolC family protein</fullName>
    </submittedName>
</protein>
<dbReference type="EMBL" id="QSFT01000027">
    <property type="protein sequence ID" value="RHA74082.1"/>
    <property type="molecule type" value="Genomic_DNA"/>
</dbReference>
<organism evidence="3 4">
    <name type="scientific">Phocaeicola coprophilus</name>
    <dbReference type="NCBI Taxonomy" id="387090"/>
    <lineage>
        <taxon>Bacteria</taxon>
        <taxon>Pseudomonadati</taxon>
        <taxon>Bacteroidota</taxon>
        <taxon>Bacteroidia</taxon>
        <taxon>Bacteroidales</taxon>
        <taxon>Bacteroidaceae</taxon>
        <taxon>Phocaeicola</taxon>
    </lineage>
</organism>
<comment type="similarity">
    <text evidence="1">Belongs to the outer membrane factor (OMF) (TC 1.B.17) family.</text>
</comment>
<dbReference type="InterPro" id="IPR003423">
    <property type="entry name" value="OMP_efflux"/>
</dbReference>
<dbReference type="Pfam" id="PF02321">
    <property type="entry name" value="OEP"/>
    <property type="match status" value="1"/>
</dbReference>
<feature type="signal peptide" evidence="2">
    <location>
        <begin position="1"/>
        <end position="23"/>
    </location>
</feature>
<evidence type="ECO:0000256" key="2">
    <source>
        <dbReference type="SAM" id="SignalP"/>
    </source>
</evidence>
<feature type="chain" id="PRO_5019485648" evidence="2">
    <location>
        <begin position="24"/>
        <end position="394"/>
    </location>
</feature>
<keyword evidence="2" id="KW-0732">Signal</keyword>
<reference evidence="3 4" key="1">
    <citation type="submission" date="2018-08" db="EMBL/GenBank/DDBJ databases">
        <title>A genome reference for cultivated species of the human gut microbiota.</title>
        <authorList>
            <person name="Zou Y."/>
            <person name="Xue W."/>
            <person name="Luo G."/>
        </authorList>
    </citation>
    <scope>NUCLEOTIDE SEQUENCE [LARGE SCALE GENOMIC DNA]</scope>
    <source>
        <strain evidence="3 4">AM42-38</strain>
    </source>
</reference>
<gene>
    <name evidence="3" type="ORF">DW921_11375</name>
</gene>
<dbReference type="InterPro" id="IPR010131">
    <property type="entry name" value="MdtP/NodT-like"/>
</dbReference>
<dbReference type="PANTHER" id="PTHR30203">
    <property type="entry name" value="OUTER MEMBRANE CATION EFFLUX PROTEIN"/>
    <property type="match status" value="1"/>
</dbReference>
<dbReference type="SUPFAM" id="SSF56954">
    <property type="entry name" value="Outer membrane efflux proteins (OEP)"/>
    <property type="match status" value="1"/>
</dbReference>
<dbReference type="PANTHER" id="PTHR30203:SF24">
    <property type="entry name" value="BLR4935 PROTEIN"/>
    <property type="match status" value="1"/>
</dbReference>